<comment type="caution">
    <text evidence="1">The sequence shown here is derived from an EMBL/GenBank/DDBJ whole genome shotgun (WGS) entry which is preliminary data.</text>
</comment>
<organism evidence="1 2">
    <name type="scientific">Chromobacterium amazonense</name>
    <dbReference type="NCBI Taxonomy" id="1382803"/>
    <lineage>
        <taxon>Bacteria</taxon>
        <taxon>Pseudomonadati</taxon>
        <taxon>Pseudomonadota</taxon>
        <taxon>Betaproteobacteria</taxon>
        <taxon>Neisseriales</taxon>
        <taxon>Chromobacteriaceae</taxon>
        <taxon>Chromobacterium</taxon>
    </lineage>
</organism>
<dbReference type="RefSeq" id="WP_106076649.1">
    <property type="nucleotide sequence ID" value="NZ_MTBD01000024.1"/>
</dbReference>
<dbReference type="AlphaFoldDB" id="A0A2S9X5C8"/>
<dbReference type="Proteomes" id="UP000239469">
    <property type="component" value="Unassembled WGS sequence"/>
</dbReference>
<sequence length="255" mass="27287">MFDRTIEYFSGQGDVLIAAIDPKTSLPGPYRHLSNVSNLELSLKVEKVEKTESMTGSRTKALSLTKSKEASFKATLDSLNQANLKLALYGSASTMAAGDFKDIALPAGLAAGDIAALPLTNITSLTLSDSTPDKAKTLVKGVDFDFDLYGSIKLLKVDGYVQPFKASGASKGASGVAILTQTDQAYALRFQGLNTANGNQPVLVELYRILPDPLKKLDLINDSPASLELEGELLSDMNRGQDPTYGYFGRVLQLS</sequence>
<evidence type="ECO:0000313" key="2">
    <source>
        <dbReference type="Proteomes" id="UP000239469"/>
    </source>
</evidence>
<dbReference type="OrthoDB" id="6702050at2"/>
<protein>
    <submittedName>
        <fullName evidence="1">Uncharacterized protein</fullName>
    </submittedName>
</protein>
<accession>A0A2S9X5C8</accession>
<name>A0A2S9X5C8_9NEIS</name>
<dbReference type="EMBL" id="MTBD01000024">
    <property type="protein sequence ID" value="PRP70886.1"/>
    <property type="molecule type" value="Genomic_DNA"/>
</dbReference>
<reference evidence="1 2" key="1">
    <citation type="submission" date="2017-01" db="EMBL/GenBank/DDBJ databases">
        <title>New insights into the genetic diversity of Chromobacterium isolated from tropical freshwater lake.</title>
        <authorList>
            <person name="Santos A.B."/>
            <person name="Nascimento A.M."/>
            <person name="Da Silva P.C."/>
        </authorList>
    </citation>
    <scope>NUCLEOTIDE SEQUENCE [LARGE SCALE GENOMIC DNA]</scope>
    <source>
        <strain evidence="1 2">56AF</strain>
    </source>
</reference>
<proteinExistence type="predicted"/>
<dbReference type="InterPro" id="IPR016893">
    <property type="entry name" value="UCP028589"/>
</dbReference>
<gene>
    <name evidence="1" type="ORF">BUE93_09505</name>
</gene>
<dbReference type="PIRSF" id="PIRSF028589">
    <property type="entry name" value="UCP028589"/>
    <property type="match status" value="1"/>
</dbReference>
<evidence type="ECO:0000313" key="1">
    <source>
        <dbReference type="EMBL" id="PRP70886.1"/>
    </source>
</evidence>